<organism evidence="1 2">
    <name type="scientific">Panagrolaimus sp. JU765</name>
    <dbReference type="NCBI Taxonomy" id="591449"/>
    <lineage>
        <taxon>Eukaryota</taxon>
        <taxon>Metazoa</taxon>
        <taxon>Ecdysozoa</taxon>
        <taxon>Nematoda</taxon>
        <taxon>Chromadorea</taxon>
        <taxon>Rhabditida</taxon>
        <taxon>Tylenchina</taxon>
        <taxon>Panagrolaimomorpha</taxon>
        <taxon>Panagrolaimoidea</taxon>
        <taxon>Panagrolaimidae</taxon>
        <taxon>Panagrolaimus</taxon>
    </lineage>
</organism>
<evidence type="ECO:0000313" key="2">
    <source>
        <dbReference type="WBParaSite" id="JU765_v2.g8148.t1"/>
    </source>
</evidence>
<reference evidence="2" key="1">
    <citation type="submission" date="2022-11" db="UniProtKB">
        <authorList>
            <consortium name="WormBaseParasite"/>
        </authorList>
    </citation>
    <scope>IDENTIFICATION</scope>
</reference>
<dbReference type="Proteomes" id="UP000887576">
    <property type="component" value="Unplaced"/>
</dbReference>
<name>A0AC34RLG0_9BILA</name>
<evidence type="ECO:0000313" key="1">
    <source>
        <dbReference type="Proteomes" id="UP000887576"/>
    </source>
</evidence>
<dbReference type="WBParaSite" id="JU765_v2.g8148.t1">
    <property type="protein sequence ID" value="JU765_v2.g8148.t1"/>
    <property type="gene ID" value="JU765_v2.g8148"/>
</dbReference>
<accession>A0AC34RLG0</accession>
<protein>
    <submittedName>
        <fullName evidence="2">Uncharacterized protein</fullName>
    </submittedName>
</protein>
<sequence>MQAVLKIGDNIAEIQYRRDLRKEHERILRNEPIALKKRGDIEIYEKYFPEYDLDCDRDCYHPEFGPGYEEELEELDREAYPEKPEFPEYGPWTCLRYQ</sequence>
<proteinExistence type="predicted"/>